<dbReference type="GO" id="GO:0006396">
    <property type="term" value="P:RNA processing"/>
    <property type="evidence" value="ECO:0007669"/>
    <property type="project" value="InterPro"/>
</dbReference>
<dbReference type="Pfam" id="PF00588">
    <property type="entry name" value="SpoU_methylase"/>
    <property type="match status" value="1"/>
</dbReference>
<dbReference type="SUPFAM" id="SSF75217">
    <property type="entry name" value="alpha/beta knot"/>
    <property type="match status" value="1"/>
</dbReference>
<dbReference type="Gene3D" id="3.30.1330.30">
    <property type="match status" value="1"/>
</dbReference>
<dbReference type="GO" id="GO:0005829">
    <property type="term" value="C:cytosol"/>
    <property type="evidence" value="ECO:0007669"/>
    <property type="project" value="TreeGrafter"/>
</dbReference>
<organism evidence="1 2">
    <name type="scientific">Aequoribacter fuscus</name>
    <dbReference type="NCBI Taxonomy" id="2518989"/>
    <lineage>
        <taxon>Bacteria</taxon>
        <taxon>Pseudomonadati</taxon>
        <taxon>Pseudomonadota</taxon>
        <taxon>Gammaproteobacteria</taxon>
        <taxon>Cellvibrionales</taxon>
        <taxon>Halieaceae</taxon>
        <taxon>Aequoribacter</taxon>
    </lineage>
</organism>
<accession>F3L5J9</accession>
<dbReference type="InterPro" id="IPR029026">
    <property type="entry name" value="tRNA_m1G_MTases_N"/>
</dbReference>
<dbReference type="GO" id="GO:0003723">
    <property type="term" value="F:RNA binding"/>
    <property type="evidence" value="ECO:0007669"/>
    <property type="project" value="InterPro"/>
</dbReference>
<evidence type="ECO:0000313" key="1">
    <source>
        <dbReference type="EMBL" id="EGG28392.1"/>
    </source>
</evidence>
<dbReference type="AlphaFoldDB" id="F3L5J9"/>
<dbReference type="Pfam" id="PF08032">
    <property type="entry name" value="SpoU_sub_bind"/>
    <property type="match status" value="1"/>
</dbReference>
<dbReference type="RefSeq" id="WP_009577134.1">
    <property type="nucleotide sequence ID" value="NZ_AEIG01000115.1"/>
</dbReference>
<dbReference type="GO" id="GO:0008173">
    <property type="term" value="F:RNA methyltransferase activity"/>
    <property type="evidence" value="ECO:0007669"/>
    <property type="project" value="InterPro"/>
</dbReference>
<comment type="caution">
    <text evidence="1">The sequence shown here is derived from an EMBL/GenBank/DDBJ whole genome shotgun (WGS) entry which is preliminary data.</text>
</comment>
<dbReference type="OrthoDB" id="9785673at2"/>
<dbReference type="Proteomes" id="UP000005615">
    <property type="component" value="Unassembled WGS sequence"/>
</dbReference>
<dbReference type="InterPro" id="IPR013123">
    <property type="entry name" value="SpoU_subst-bd"/>
</dbReference>
<dbReference type="InterPro" id="IPR004441">
    <property type="entry name" value="rRNA_MeTrfase_TrmH"/>
</dbReference>
<dbReference type="SUPFAM" id="SSF55315">
    <property type="entry name" value="L30e-like"/>
    <property type="match status" value="1"/>
</dbReference>
<gene>
    <name evidence="1" type="ORF">IMCC3088_277</name>
</gene>
<dbReference type="PANTHER" id="PTHR46429">
    <property type="entry name" value="23S RRNA (GUANOSINE-2'-O-)-METHYLTRANSFERASE RLMB"/>
    <property type="match status" value="1"/>
</dbReference>
<dbReference type="eggNOG" id="COG0566">
    <property type="taxonomic scope" value="Bacteria"/>
</dbReference>
<dbReference type="InterPro" id="IPR029064">
    <property type="entry name" value="Ribosomal_eL30-like_sf"/>
</dbReference>
<name>F3L5J9_9GAMM</name>
<dbReference type="Gene3D" id="3.40.1280.10">
    <property type="match status" value="1"/>
</dbReference>
<dbReference type="SMART" id="SM00967">
    <property type="entry name" value="SpoU_sub_bind"/>
    <property type="match status" value="1"/>
</dbReference>
<keyword evidence="2" id="KW-1185">Reference proteome</keyword>
<dbReference type="CDD" id="cd18095">
    <property type="entry name" value="SpoU-like_rRNA-MTase"/>
    <property type="match status" value="1"/>
</dbReference>
<proteinExistence type="predicted"/>
<dbReference type="STRING" id="2518989.IMCC3088_277"/>
<protein>
    <submittedName>
        <fullName evidence="1">von Willebrand factor, type A</fullName>
    </submittedName>
</protein>
<dbReference type="EMBL" id="AEIG01000115">
    <property type="protein sequence ID" value="EGG28392.1"/>
    <property type="molecule type" value="Genomic_DNA"/>
</dbReference>
<sequence>MRDSTDYQTKKQALRRWLTVYGRNPVEACLQDAQLRPKVLHLADSNQKSDKLDRLIALAEKRGCDVRFHDRDALARISKNKKQDQGVALDVECQAFNDLSVFLQSTSEETCRLILLDRVTNPQNLGMILRSTTAAGITGVIVPERGCAPLGPLVAKASAGTLFHAPVLRCTSSSEALDALLGLGFTCYTLSSHTESNFFEEHIPAKAVFVLGNESEGVAPDIASRCQAKVRIPMHNGVESLNVAITAALIAYYLDR</sequence>
<reference evidence="1 2" key="1">
    <citation type="journal article" date="2011" name="J. Bacteriol.">
        <title>Genome sequence of strain IMCC3088, a proteorhodopsin-containing marine bacterium belonging to the OM60/NOR5 clade.</title>
        <authorList>
            <person name="Jang Y."/>
            <person name="Oh H.M."/>
            <person name="Kang I."/>
            <person name="Lee K."/>
            <person name="Yang S.J."/>
            <person name="Cho J.C."/>
        </authorList>
    </citation>
    <scope>NUCLEOTIDE SEQUENCE [LARGE SCALE GENOMIC DNA]</scope>
    <source>
        <strain evidence="1 2">IMCC3088</strain>
    </source>
</reference>
<dbReference type="PANTHER" id="PTHR46429:SF1">
    <property type="entry name" value="23S RRNA (GUANOSINE-2'-O-)-METHYLTRANSFERASE RLMB"/>
    <property type="match status" value="1"/>
</dbReference>
<evidence type="ECO:0000313" key="2">
    <source>
        <dbReference type="Proteomes" id="UP000005615"/>
    </source>
</evidence>
<dbReference type="InterPro" id="IPR001537">
    <property type="entry name" value="SpoU_MeTrfase"/>
</dbReference>
<dbReference type="InterPro" id="IPR029028">
    <property type="entry name" value="Alpha/beta_knot_MTases"/>
</dbReference>